<feature type="domain" description="Small acidic protein-like" evidence="2">
    <location>
        <begin position="488"/>
        <end position="561"/>
    </location>
</feature>
<feature type="compositionally biased region" description="Basic and acidic residues" evidence="1">
    <location>
        <begin position="148"/>
        <end position="170"/>
    </location>
</feature>
<accession>A0AAE0YR54</accession>
<dbReference type="Proteomes" id="UP001283361">
    <property type="component" value="Unassembled WGS sequence"/>
</dbReference>
<dbReference type="PANTHER" id="PTHR22426">
    <property type="entry name" value="ARGININE_SERINE-RICH COILED-COIL PROTEIN 2"/>
    <property type="match status" value="1"/>
</dbReference>
<organism evidence="3 4">
    <name type="scientific">Elysia crispata</name>
    <name type="common">lettuce slug</name>
    <dbReference type="NCBI Taxonomy" id="231223"/>
    <lineage>
        <taxon>Eukaryota</taxon>
        <taxon>Metazoa</taxon>
        <taxon>Spiralia</taxon>
        <taxon>Lophotrochozoa</taxon>
        <taxon>Mollusca</taxon>
        <taxon>Gastropoda</taxon>
        <taxon>Heterobranchia</taxon>
        <taxon>Euthyneura</taxon>
        <taxon>Panpulmonata</taxon>
        <taxon>Sacoglossa</taxon>
        <taxon>Placobranchoidea</taxon>
        <taxon>Plakobranchidae</taxon>
        <taxon>Elysia</taxon>
    </lineage>
</organism>
<protein>
    <recommendedName>
        <fullName evidence="2">Small acidic protein-like domain-containing protein</fullName>
    </recommendedName>
</protein>
<feature type="compositionally biased region" description="Basic residues" evidence="1">
    <location>
        <begin position="189"/>
        <end position="296"/>
    </location>
</feature>
<comment type="caution">
    <text evidence="3">The sequence shown here is derived from an EMBL/GenBank/DDBJ whole genome shotgun (WGS) entry which is preliminary data.</text>
</comment>
<dbReference type="EMBL" id="JAWDGP010005603">
    <property type="protein sequence ID" value="KAK3755262.1"/>
    <property type="molecule type" value="Genomic_DNA"/>
</dbReference>
<feature type="region of interest" description="Disordered" evidence="1">
    <location>
        <begin position="388"/>
        <end position="409"/>
    </location>
</feature>
<feature type="compositionally biased region" description="Basic and acidic residues" evidence="1">
    <location>
        <begin position="124"/>
        <end position="140"/>
    </location>
</feature>
<dbReference type="Pfam" id="PF15477">
    <property type="entry name" value="SMAP"/>
    <property type="match status" value="1"/>
</dbReference>
<evidence type="ECO:0000259" key="2">
    <source>
        <dbReference type="Pfam" id="PF15477"/>
    </source>
</evidence>
<keyword evidence="4" id="KW-1185">Reference proteome</keyword>
<gene>
    <name evidence="3" type="ORF">RRG08_027520</name>
</gene>
<name>A0AAE0YR54_9GAST</name>
<evidence type="ECO:0000313" key="4">
    <source>
        <dbReference type="Proteomes" id="UP001283361"/>
    </source>
</evidence>
<feature type="compositionally biased region" description="Polar residues" evidence="1">
    <location>
        <begin position="45"/>
        <end position="88"/>
    </location>
</feature>
<feature type="compositionally biased region" description="Pro residues" evidence="1">
    <location>
        <begin position="398"/>
        <end position="409"/>
    </location>
</feature>
<dbReference type="AlphaFoldDB" id="A0AAE0YR54"/>
<evidence type="ECO:0000256" key="1">
    <source>
        <dbReference type="SAM" id="MobiDB-lite"/>
    </source>
</evidence>
<feature type="compositionally biased region" description="Low complexity" evidence="1">
    <location>
        <begin position="112"/>
        <end position="121"/>
    </location>
</feature>
<feature type="compositionally biased region" description="Basic and acidic residues" evidence="1">
    <location>
        <begin position="297"/>
        <end position="313"/>
    </location>
</feature>
<feature type="region of interest" description="Disordered" evidence="1">
    <location>
        <begin position="45"/>
        <end position="351"/>
    </location>
</feature>
<feature type="region of interest" description="Disordered" evidence="1">
    <location>
        <begin position="477"/>
        <end position="535"/>
    </location>
</feature>
<sequence>MPEKFDSFSFVFGVFLFLADLDQELRSRSLAIAFQKNSMSEDIATENQMEVDSPASESLQKEWNSFEKNQSGSADSSSADIKTGSTRPQDPEEDDDESHLPPGVRKKNRCHSSSSSSSNSDSEGDIKLKKQKDAKQHSDNSDSDSSAEGEKNSLKDNGKKKEETESQEKNKVKHRSTSRSKSRSQSPPSKRHRSSERSGKRSRSHSREHRHHRREKKNRRRSSSTSKRRSRDRDHHRRKRRDRSRDRKHSRSRSREKRRSRSHERRKTSRSRSRDRRRSRSRDRRRSRSHERRDRHRGSGRDRGSRKSKDARSNSRSRSRSPRGAKVIKYGDKVIKAGASFGRPPPSKPMTFKEKMRQQLIKAMEEGGDASQALTDKDGTVICRQTAGTMQIPQPQNLIPPPPKKPPVPLMANLVTSTASLQAATVSAAEAAMQSMLALQKETEEKTGVEIPKYYNPAAINPVKYAEQVQKRKLLWSKTKDKDVNSQWNATGLSSDHDDKSKEKFRKLMGIKAGEGSSAAEEETAEEHEKDVKQKELFDKLDKEYQFARMATHTHRGIGLGFGSVANYEPPPS</sequence>
<evidence type="ECO:0000313" key="3">
    <source>
        <dbReference type="EMBL" id="KAK3755262.1"/>
    </source>
</evidence>
<feature type="compositionally biased region" description="Basic residues" evidence="1">
    <location>
        <begin position="171"/>
        <end position="182"/>
    </location>
</feature>
<proteinExistence type="predicted"/>
<feature type="compositionally biased region" description="Polar residues" evidence="1">
    <location>
        <begin position="485"/>
        <end position="494"/>
    </location>
</feature>
<reference evidence="3" key="1">
    <citation type="journal article" date="2023" name="G3 (Bethesda)">
        <title>A reference genome for the long-term kleptoplast-retaining sea slug Elysia crispata morphotype clarki.</title>
        <authorList>
            <person name="Eastman K.E."/>
            <person name="Pendleton A.L."/>
            <person name="Shaikh M.A."/>
            <person name="Suttiyut T."/>
            <person name="Ogas R."/>
            <person name="Tomko P."/>
            <person name="Gavelis G."/>
            <person name="Widhalm J.R."/>
            <person name="Wisecaver J.H."/>
        </authorList>
    </citation>
    <scope>NUCLEOTIDE SEQUENCE</scope>
    <source>
        <strain evidence="3">ECLA1</strain>
    </source>
</reference>
<dbReference type="PANTHER" id="PTHR22426:SF2">
    <property type="entry name" value="ARGININE_SERINE-RICH COILED-COIL PROTEIN 2"/>
    <property type="match status" value="1"/>
</dbReference>
<dbReference type="InterPro" id="IPR028124">
    <property type="entry name" value="SMAP_dom"/>
</dbReference>